<feature type="transmembrane region" description="Helical" evidence="5">
    <location>
        <begin position="171"/>
        <end position="189"/>
    </location>
</feature>
<proteinExistence type="predicted"/>
<feature type="domain" description="DUF5935" evidence="7">
    <location>
        <begin position="1"/>
        <end position="188"/>
    </location>
</feature>
<dbReference type="GO" id="GO:0016874">
    <property type="term" value="F:ligase activity"/>
    <property type="evidence" value="ECO:0007669"/>
    <property type="project" value="UniProtKB-KW"/>
</dbReference>
<dbReference type="NCBIfam" id="TIGR03097">
    <property type="entry name" value="PEP_O_lig_1"/>
    <property type="match status" value="1"/>
</dbReference>
<feature type="transmembrane region" description="Helical" evidence="5">
    <location>
        <begin position="102"/>
        <end position="121"/>
    </location>
</feature>
<dbReference type="Pfam" id="PF04932">
    <property type="entry name" value="Wzy_C"/>
    <property type="match status" value="1"/>
</dbReference>
<reference evidence="8 9" key="1">
    <citation type="submission" date="2020-02" db="EMBL/GenBank/DDBJ databases">
        <title>Nitrogenibacter mangrovi gen. nov., sp. nov. isolated from mangrove sediment, a denitrifying betaproteobacterium.</title>
        <authorList>
            <person name="Liao H."/>
            <person name="Tian Y."/>
        </authorList>
    </citation>
    <scope>NUCLEOTIDE SEQUENCE [LARGE SCALE GENOMIC DNA]</scope>
    <source>
        <strain evidence="8 9">M9-3-2</strain>
    </source>
</reference>
<accession>A0A6C1B877</accession>
<dbReference type="InterPro" id="IPR051533">
    <property type="entry name" value="WaaL-like"/>
</dbReference>
<evidence type="ECO:0000256" key="3">
    <source>
        <dbReference type="ARBA" id="ARBA00022989"/>
    </source>
</evidence>
<organism evidence="8 9">
    <name type="scientific">Nitrogeniibacter mangrovi</name>
    <dbReference type="NCBI Taxonomy" id="2016596"/>
    <lineage>
        <taxon>Bacteria</taxon>
        <taxon>Pseudomonadati</taxon>
        <taxon>Pseudomonadota</taxon>
        <taxon>Betaproteobacteria</taxon>
        <taxon>Rhodocyclales</taxon>
        <taxon>Zoogloeaceae</taxon>
        <taxon>Nitrogeniibacter</taxon>
    </lineage>
</organism>
<feature type="transmembrane region" description="Helical" evidence="5">
    <location>
        <begin position="374"/>
        <end position="401"/>
    </location>
</feature>
<feature type="transmembrane region" description="Helical" evidence="5">
    <location>
        <begin position="248"/>
        <end position="265"/>
    </location>
</feature>
<dbReference type="GO" id="GO:0016020">
    <property type="term" value="C:membrane"/>
    <property type="evidence" value="ECO:0007669"/>
    <property type="project" value="UniProtKB-SubCell"/>
</dbReference>
<dbReference type="KEGG" id="azq:G3580_13410"/>
<dbReference type="AlphaFoldDB" id="A0A6C1B877"/>
<feature type="transmembrane region" description="Helical" evidence="5">
    <location>
        <begin position="76"/>
        <end position="96"/>
    </location>
</feature>
<sequence length="450" mass="49544">MRDILVTLLFLVGAFAALKRPFIGALLWVWIGLMNPHRLGWGFAYDLPFALVAAAVTFLGIFFHSKDFKWLGGGPVRVLILLLLWMCVTTASAILVEASLDKFVDVLKVLVMTLLVGSLVITRKQIIAFIIVVTGSIAFFGVKGGIFTILTGGAFRVWGPPNSLVNGNNELALALVITIPFMYFLAKEVHLLREIPLLRKISSSTMKMLVYASIVLCTVAAIGSQSRGAFLAIVAMGALLWWRSKSKLSLGVALIVVAPALFFFMPQEWLDRMQTIETYQQDSSALGRLAAWHMAINIANDRVTGAGFATANPVVYSLYAPEAKETLVAHSIYFQILGDHGYIGLSLYLLFWWLTYRAAIRLRKIGAQHEELAWVHTLGSMATVSIAGFAVGGAFLSLAYWDMPYYIMVILLVTERYAKSVIARPVLAESNEREANGQFAVGHQRAPEHG</sequence>
<feature type="transmembrane region" description="Helical" evidence="5">
    <location>
        <begin position="209"/>
        <end position="242"/>
    </location>
</feature>
<dbReference type="InterPro" id="IPR017528">
    <property type="entry name" value="CHP03097O-antigen_lig-rel"/>
</dbReference>
<feature type="transmembrane region" description="Helical" evidence="5">
    <location>
        <begin position="128"/>
        <end position="151"/>
    </location>
</feature>
<evidence type="ECO:0000256" key="4">
    <source>
        <dbReference type="ARBA" id="ARBA00023136"/>
    </source>
</evidence>
<keyword evidence="8" id="KW-0436">Ligase</keyword>
<protein>
    <submittedName>
        <fullName evidence="8">Putative O-glycosylation ligase, exosortase A system-associated</fullName>
    </submittedName>
</protein>
<keyword evidence="4 5" id="KW-0472">Membrane</keyword>
<evidence type="ECO:0000313" key="8">
    <source>
        <dbReference type="EMBL" id="QID18540.1"/>
    </source>
</evidence>
<evidence type="ECO:0000256" key="2">
    <source>
        <dbReference type="ARBA" id="ARBA00022692"/>
    </source>
</evidence>
<dbReference type="PANTHER" id="PTHR37422">
    <property type="entry name" value="TEICHURONIC ACID BIOSYNTHESIS PROTEIN TUAE"/>
    <property type="match status" value="1"/>
</dbReference>
<dbReference type="PANTHER" id="PTHR37422:SF13">
    <property type="entry name" value="LIPOPOLYSACCHARIDE BIOSYNTHESIS PROTEIN PA4999-RELATED"/>
    <property type="match status" value="1"/>
</dbReference>
<evidence type="ECO:0000259" key="6">
    <source>
        <dbReference type="Pfam" id="PF04932"/>
    </source>
</evidence>
<dbReference type="Proteomes" id="UP000501991">
    <property type="component" value="Chromosome"/>
</dbReference>
<evidence type="ECO:0000313" key="9">
    <source>
        <dbReference type="Proteomes" id="UP000501991"/>
    </source>
</evidence>
<name>A0A6C1B877_9RHOO</name>
<dbReference type="RefSeq" id="WP_173766286.1">
    <property type="nucleotide sequence ID" value="NZ_CP048836.1"/>
</dbReference>
<keyword evidence="3 5" id="KW-1133">Transmembrane helix</keyword>
<feature type="transmembrane region" description="Helical" evidence="5">
    <location>
        <begin position="332"/>
        <end position="354"/>
    </location>
</feature>
<dbReference type="InterPro" id="IPR045979">
    <property type="entry name" value="DUF5935"/>
</dbReference>
<keyword evidence="2 5" id="KW-0812">Transmembrane</keyword>
<dbReference type="EMBL" id="CP048836">
    <property type="protein sequence ID" value="QID18540.1"/>
    <property type="molecule type" value="Genomic_DNA"/>
</dbReference>
<evidence type="ECO:0000256" key="5">
    <source>
        <dbReference type="SAM" id="Phobius"/>
    </source>
</evidence>
<comment type="subcellular location">
    <subcellularLocation>
        <location evidence="1">Membrane</location>
        <topology evidence="1">Multi-pass membrane protein</topology>
    </subcellularLocation>
</comment>
<dbReference type="Pfam" id="PF19358">
    <property type="entry name" value="DUF5935"/>
    <property type="match status" value="1"/>
</dbReference>
<gene>
    <name evidence="8" type="ORF">G3580_13410</name>
</gene>
<evidence type="ECO:0000256" key="1">
    <source>
        <dbReference type="ARBA" id="ARBA00004141"/>
    </source>
</evidence>
<feature type="domain" description="O-antigen ligase-related" evidence="6">
    <location>
        <begin position="213"/>
        <end position="349"/>
    </location>
</feature>
<feature type="transmembrane region" description="Helical" evidence="5">
    <location>
        <begin position="43"/>
        <end position="64"/>
    </location>
</feature>
<keyword evidence="9" id="KW-1185">Reference proteome</keyword>
<dbReference type="InterPro" id="IPR007016">
    <property type="entry name" value="O-antigen_ligase-rel_domated"/>
</dbReference>
<evidence type="ECO:0000259" key="7">
    <source>
        <dbReference type="Pfam" id="PF19358"/>
    </source>
</evidence>